<reference evidence="3 4" key="1">
    <citation type="journal article" date="2020" name="ISME J.">
        <title>Uncovering the hidden diversity of litter-decomposition mechanisms in mushroom-forming fungi.</title>
        <authorList>
            <person name="Floudas D."/>
            <person name="Bentzer J."/>
            <person name="Ahren D."/>
            <person name="Johansson T."/>
            <person name="Persson P."/>
            <person name="Tunlid A."/>
        </authorList>
    </citation>
    <scope>NUCLEOTIDE SEQUENCE [LARGE SCALE GENOMIC DNA]</scope>
    <source>
        <strain evidence="3 4">CBS 406.79</strain>
    </source>
</reference>
<dbReference type="InterPro" id="IPR037239">
    <property type="entry name" value="OSBP_sf"/>
</dbReference>
<accession>A0A8H5M6D1</accession>
<comment type="similarity">
    <text evidence="1">Belongs to the OSBP family.</text>
</comment>
<dbReference type="EMBL" id="JAACJN010000052">
    <property type="protein sequence ID" value="KAF5382356.1"/>
    <property type="molecule type" value="Genomic_DNA"/>
</dbReference>
<evidence type="ECO:0000256" key="2">
    <source>
        <dbReference type="SAM" id="MobiDB-lite"/>
    </source>
</evidence>
<evidence type="ECO:0000256" key="1">
    <source>
        <dbReference type="ARBA" id="ARBA00008842"/>
    </source>
</evidence>
<dbReference type="AlphaFoldDB" id="A0A8H5M6D1"/>
<dbReference type="PANTHER" id="PTHR10972">
    <property type="entry name" value="OXYSTEROL-BINDING PROTEIN-RELATED"/>
    <property type="match status" value="1"/>
</dbReference>
<dbReference type="GO" id="GO:0016020">
    <property type="term" value="C:membrane"/>
    <property type="evidence" value="ECO:0007669"/>
    <property type="project" value="TreeGrafter"/>
</dbReference>
<evidence type="ECO:0000313" key="4">
    <source>
        <dbReference type="Proteomes" id="UP000518752"/>
    </source>
</evidence>
<gene>
    <name evidence="3" type="ORF">D9757_012717</name>
</gene>
<feature type="compositionally biased region" description="Low complexity" evidence="2">
    <location>
        <begin position="77"/>
        <end position="93"/>
    </location>
</feature>
<keyword evidence="4" id="KW-1185">Reference proteome</keyword>
<organism evidence="3 4">
    <name type="scientific">Collybiopsis confluens</name>
    <dbReference type="NCBI Taxonomy" id="2823264"/>
    <lineage>
        <taxon>Eukaryota</taxon>
        <taxon>Fungi</taxon>
        <taxon>Dikarya</taxon>
        <taxon>Basidiomycota</taxon>
        <taxon>Agaricomycotina</taxon>
        <taxon>Agaricomycetes</taxon>
        <taxon>Agaricomycetidae</taxon>
        <taxon>Agaricales</taxon>
        <taxon>Marasmiineae</taxon>
        <taxon>Omphalotaceae</taxon>
        <taxon>Collybiopsis</taxon>
    </lineage>
</organism>
<dbReference type="InterPro" id="IPR000648">
    <property type="entry name" value="Oxysterol-bd"/>
</dbReference>
<protein>
    <submittedName>
        <fullName evidence="3">Uncharacterized protein</fullName>
    </submittedName>
</protein>
<dbReference type="SUPFAM" id="SSF144000">
    <property type="entry name" value="Oxysterol-binding protein-like"/>
    <property type="match status" value="1"/>
</dbReference>
<feature type="compositionally biased region" description="Polar residues" evidence="2">
    <location>
        <begin position="94"/>
        <end position="103"/>
    </location>
</feature>
<name>A0A8H5M6D1_9AGAR</name>
<proteinExistence type="inferred from homology"/>
<dbReference type="GO" id="GO:0032934">
    <property type="term" value="F:sterol binding"/>
    <property type="evidence" value="ECO:0007669"/>
    <property type="project" value="TreeGrafter"/>
</dbReference>
<dbReference type="PANTHER" id="PTHR10972:SF212">
    <property type="entry name" value="OXYSTEROL-BINDING PROTEIN-LIKE PROTEIN 1"/>
    <property type="match status" value="1"/>
</dbReference>
<evidence type="ECO:0000313" key="3">
    <source>
        <dbReference type="EMBL" id="KAF5382356.1"/>
    </source>
</evidence>
<comment type="caution">
    <text evidence="3">The sequence shown here is derived from an EMBL/GenBank/DDBJ whole genome shotgun (WGS) entry which is preliminary data.</text>
</comment>
<feature type="region of interest" description="Disordered" evidence="2">
    <location>
        <begin position="66"/>
        <end position="127"/>
    </location>
</feature>
<dbReference type="GO" id="GO:0005829">
    <property type="term" value="C:cytosol"/>
    <property type="evidence" value="ECO:0007669"/>
    <property type="project" value="TreeGrafter"/>
</dbReference>
<dbReference type="OrthoDB" id="48057at2759"/>
<dbReference type="Gene3D" id="2.40.160.120">
    <property type="match status" value="1"/>
</dbReference>
<dbReference type="Proteomes" id="UP000518752">
    <property type="component" value="Unassembled WGS sequence"/>
</dbReference>
<sequence length="269" mass="29381">MLAVIRFAATKDLKYIQGKVCKPYSSVFEEHFRAHWDVPPLVVTGDDEPPVAQILVTAPTTGFAPPELFLPPSDTASIKSSKSGRSSKSFMSSLTPKSPSTAATLPHQHAEGAQMSQLHLGGSSPPSEDQKLRVVYLTEQISHYPPVPADYAACPSRHVELLGFDQSSAKVAGTSVKVSLGAFNKGMLVNITGDHGEGERYQVTHPTASVNGIEGKLLYHRIRNCSHYLYWRMSRPKVSYDYRIQGRGKFIVSAAFFSLADATYLPTSL</sequence>